<keyword evidence="1" id="KW-1003">Cell membrane</keyword>
<dbReference type="PANTHER" id="PTHR34300">
    <property type="entry name" value="QUEUOSINE PRECURSOR TRANSPORTER-RELATED"/>
    <property type="match status" value="1"/>
</dbReference>
<feature type="transmembrane region" description="Helical" evidence="1">
    <location>
        <begin position="99"/>
        <end position="117"/>
    </location>
</feature>
<keyword evidence="1" id="KW-0813">Transport</keyword>
<keyword evidence="1" id="KW-1133">Transmembrane helix</keyword>
<dbReference type="InterPro" id="IPR003744">
    <property type="entry name" value="YhhQ"/>
</dbReference>
<comment type="function">
    <text evidence="1">Involved in the import of queuosine (Q) precursors, required for Q precursor salvage.</text>
</comment>
<keyword evidence="1" id="KW-0472">Membrane</keyword>
<protein>
    <recommendedName>
        <fullName evidence="1">Probable queuosine precursor transporter</fullName>
        <shortName evidence="1">Q precursor transporter</shortName>
    </recommendedName>
</protein>
<evidence type="ECO:0000313" key="3">
    <source>
        <dbReference type="Proteomes" id="UP001549112"/>
    </source>
</evidence>
<accession>A0ABV2FLI2</accession>
<gene>
    <name evidence="2" type="ORF">ABID39_000095</name>
</gene>
<feature type="transmembrane region" description="Helical" evidence="1">
    <location>
        <begin position="47"/>
        <end position="65"/>
    </location>
</feature>
<reference evidence="2 3" key="1">
    <citation type="submission" date="2024-06" db="EMBL/GenBank/DDBJ databases">
        <title>Genomic Encyclopedia of Type Strains, Phase IV (KMG-IV): sequencing the most valuable type-strain genomes for metagenomic binning, comparative biology and taxonomic classification.</title>
        <authorList>
            <person name="Goeker M."/>
        </authorList>
    </citation>
    <scope>NUCLEOTIDE SEQUENCE [LARGE SCALE GENOMIC DNA]</scope>
    <source>
        <strain evidence="2 3">DSM 23650</strain>
    </source>
</reference>
<dbReference type="EMBL" id="JBEPLT010000001">
    <property type="protein sequence ID" value="MET3559425.1"/>
    <property type="molecule type" value="Genomic_DNA"/>
</dbReference>
<organism evidence="2 3">
    <name type="scientific">Bartonella japonica</name>
    <dbReference type="NCBI Taxonomy" id="357761"/>
    <lineage>
        <taxon>Bacteria</taxon>
        <taxon>Pseudomonadati</taxon>
        <taxon>Pseudomonadota</taxon>
        <taxon>Alphaproteobacteria</taxon>
        <taxon>Hyphomicrobiales</taxon>
        <taxon>Bartonellaceae</taxon>
        <taxon>Bartonella</taxon>
    </lineage>
</organism>
<comment type="caution">
    <text evidence="2">The sequence shown here is derived from an EMBL/GenBank/DDBJ whole genome shotgun (WGS) entry which is preliminary data.</text>
</comment>
<feature type="transmembrane region" description="Helical" evidence="1">
    <location>
        <begin position="192"/>
        <end position="213"/>
    </location>
</feature>
<dbReference type="PANTHER" id="PTHR34300:SF1">
    <property type="entry name" value="QUEUOSINE PRECURSOR TRANSPORTER"/>
    <property type="match status" value="1"/>
</dbReference>
<dbReference type="Pfam" id="PF02592">
    <property type="entry name" value="Vut_1"/>
    <property type="match status" value="2"/>
</dbReference>
<feature type="transmembrane region" description="Helical" evidence="1">
    <location>
        <begin position="129"/>
        <end position="154"/>
    </location>
</feature>
<dbReference type="HAMAP" id="MF_02088">
    <property type="entry name" value="Q_prec_transport"/>
    <property type="match status" value="1"/>
</dbReference>
<feature type="transmembrane region" description="Helical" evidence="1">
    <location>
        <begin position="166"/>
        <end position="185"/>
    </location>
</feature>
<dbReference type="NCBIfam" id="TIGR00697">
    <property type="entry name" value="queuosine precursor transporter"/>
    <property type="match status" value="1"/>
</dbReference>
<evidence type="ECO:0000256" key="1">
    <source>
        <dbReference type="HAMAP-Rule" id="MF_02088"/>
    </source>
</evidence>
<keyword evidence="1" id="KW-0812">Transmembrane</keyword>
<keyword evidence="1" id="KW-0997">Cell inner membrane</keyword>
<keyword evidence="3" id="KW-1185">Reference proteome</keyword>
<dbReference type="RefSeq" id="WP_354184947.1">
    <property type="nucleotide sequence ID" value="NZ_JBEPLT010000001.1"/>
</dbReference>
<dbReference type="Proteomes" id="UP001549112">
    <property type="component" value="Unassembled WGS sequence"/>
</dbReference>
<feature type="transmembrane region" description="Helical" evidence="1">
    <location>
        <begin position="16"/>
        <end position="35"/>
    </location>
</feature>
<feature type="transmembrane region" description="Helical" evidence="1">
    <location>
        <begin position="77"/>
        <end position="93"/>
    </location>
</feature>
<comment type="subcellular location">
    <subcellularLocation>
        <location evidence="1">Cell inner membrane</location>
        <topology evidence="1">Multi-pass membrane protein</topology>
    </subcellularLocation>
</comment>
<sequence>MFSIRDPLLERQKKRYIVFSILAMCLAVTASNILVQYPVYWFGLNELLTYGAFTYPFAFLINDLTNRFYGPAAARRVVYAGFFAGVLVSWILATPRLAIASSLAFLFGQLLDIVVFTPLRRKAWWKAPLAAALAGSALDTVLFFALAFSSFFAFIDQITGYADSSLMESAVFFGLGIPVWLSLALGDFSVKIMMSLFMLIPYGTILSAVRIPLYQGCSKDISSFVGEQ</sequence>
<name>A0ABV2FLI2_9HYPH</name>
<comment type="similarity">
    <text evidence="1">Belongs to the vitamin uptake transporter (VUT/ECF) (TC 2.A.88) family. Q precursor transporter subfamily.</text>
</comment>
<proteinExistence type="inferred from homology"/>
<evidence type="ECO:0000313" key="2">
    <source>
        <dbReference type="EMBL" id="MET3559425.1"/>
    </source>
</evidence>